<evidence type="ECO:0000313" key="2">
    <source>
        <dbReference type="EMBL" id="PQJ84499.1"/>
    </source>
</evidence>
<evidence type="ECO:0000313" key="3">
    <source>
        <dbReference type="Proteomes" id="UP000239263"/>
    </source>
</evidence>
<protein>
    <recommendedName>
        <fullName evidence="1">N-acetyltransferase domain-containing protein</fullName>
    </recommendedName>
</protein>
<proteinExistence type="predicted"/>
<gene>
    <name evidence="2" type="ORF">BTO22_13320</name>
</gene>
<feature type="domain" description="N-acetyltransferase" evidence="1">
    <location>
        <begin position="1"/>
        <end position="162"/>
    </location>
</feature>
<evidence type="ECO:0000259" key="1">
    <source>
        <dbReference type="PROSITE" id="PS51186"/>
    </source>
</evidence>
<accession>A0A2S7X3B5</accession>
<dbReference type="InterPro" id="IPR000182">
    <property type="entry name" value="GNAT_dom"/>
</dbReference>
<dbReference type="GO" id="GO:0016747">
    <property type="term" value="F:acyltransferase activity, transferring groups other than amino-acyl groups"/>
    <property type="evidence" value="ECO:0007669"/>
    <property type="project" value="InterPro"/>
</dbReference>
<dbReference type="AlphaFoldDB" id="A0A2S7X3B5"/>
<dbReference type="Proteomes" id="UP000239263">
    <property type="component" value="Unassembled WGS sequence"/>
</dbReference>
<dbReference type="InterPro" id="IPR016181">
    <property type="entry name" value="Acyl_CoA_acyltransferase"/>
</dbReference>
<dbReference type="RefSeq" id="WP_105055942.1">
    <property type="nucleotide sequence ID" value="NZ_CAWNRT010000002.1"/>
</dbReference>
<dbReference type="OrthoDB" id="5355033at2"/>
<comment type="caution">
    <text evidence="2">The sequence shown here is derived from an EMBL/GenBank/DDBJ whole genome shotgun (WGS) entry which is preliminary data.</text>
</comment>
<dbReference type="Gene3D" id="3.40.630.30">
    <property type="match status" value="1"/>
</dbReference>
<reference evidence="2 3" key="1">
    <citation type="submission" date="2016-12" db="EMBL/GenBank/DDBJ databases">
        <title>Diversity of luminous bacteria.</title>
        <authorList>
            <person name="Yoshizawa S."/>
            <person name="Kogure K."/>
        </authorList>
    </citation>
    <scope>NUCLEOTIDE SEQUENCE [LARGE SCALE GENOMIC DNA]</scope>
    <source>
        <strain evidence="2 3">ATCC 33715</strain>
    </source>
</reference>
<sequence length="162" mass="18165">MKIELEIVKKIDINDEHRRVFAEILGKQGKVQGNLATKADRCHLIAIAKMNNKPVAIGAIKQKTVSDFSPAKADLEEFNSQFSWEIGYLYTDPDYRGNGLAKRIVVSLLDIYGDDNLMASTELEENPQMVSILEQNGFSVHGKSWASVIHGNKLGLFLKFKK</sequence>
<name>A0A2S7X3B5_9GAMM</name>
<dbReference type="SUPFAM" id="SSF55729">
    <property type="entry name" value="Acyl-CoA N-acyltransferases (Nat)"/>
    <property type="match status" value="1"/>
</dbReference>
<dbReference type="PROSITE" id="PS51186">
    <property type="entry name" value="GNAT"/>
    <property type="match status" value="1"/>
</dbReference>
<dbReference type="Pfam" id="PF00583">
    <property type="entry name" value="Acetyltransf_1"/>
    <property type="match status" value="1"/>
</dbReference>
<organism evidence="2 3">
    <name type="scientific">Aliivibrio sifiae</name>
    <dbReference type="NCBI Taxonomy" id="566293"/>
    <lineage>
        <taxon>Bacteria</taxon>
        <taxon>Pseudomonadati</taxon>
        <taxon>Pseudomonadota</taxon>
        <taxon>Gammaproteobacteria</taxon>
        <taxon>Vibrionales</taxon>
        <taxon>Vibrionaceae</taxon>
        <taxon>Aliivibrio</taxon>
    </lineage>
</organism>
<dbReference type="EMBL" id="MSCO01000002">
    <property type="protein sequence ID" value="PQJ84499.1"/>
    <property type="molecule type" value="Genomic_DNA"/>
</dbReference>
<dbReference type="CDD" id="cd04301">
    <property type="entry name" value="NAT_SF"/>
    <property type="match status" value="1"/>
</dbReference>